<name>A0A4S2HDL9_9PROT</name>
<keyword evidence="6" id="KW-0720">Serine protease</keyword>
<dbReference type="Pfam" id="PF00326">
    <property type="entry name" value="Peptidase_S9"/>
    <property type="match status" value="1"/>
</dbReference>
<dbReference type="RefSeq" id="WP_135943335.1">
    <property type="nucleotide sequence ID" value="NZ_BMEI01000001.1"/>
</dbReference>
<dbReference type="AlphaFoldDB" id="A0A4S2HDL9"/>
<evidence type="ECO:0000256" key="1">
    <source>
        <dbReference type="ARBA" id="ARBA00001070"/>
    </source>
</evidence>
<feature type="domain" description="Peptidase S9A N-terminal" evidence="10">
    <location>
        <begin position="53"/>
        <end position="461"/>
    </location>
</feature>
<dbReference type="PROSITE" id="PS00708">
    <property type="entry name" value="PRO_ENDOPEP_SER"/>
    <property type="match status" value="1"/>
</dbReference>
<comment type="similarity">
    <text evidence="2">Belongs to the peptidase S9A family.</text>
</comment>
<dbReference type="PANTHER" id="PTHR42881:SF2">
    <property type="entry name" value="PROLYL ENDOPEPTIDASE"/>
    <property type="match status" value="1"/>
</dbReference>
<evidence type="ECO:0000256" key="3">
    <source>
        <dbReference type="ARBA" id="ARBA00011897"/>
    </source>
</evidence>
<comment type="caution">
    <text evidence="11">The sequence shown here is derived from an EMBL/GenBank/DDBJ whole genome shotgun (WGS) entry which is preliminary data.</text>
</comment>
<dbReference type="EC" id="3.4.21.26" evidence="3"/>
<dbReference type="InterPro" id="IPR002470">
    <property type="entry name" value="Peptidase_S9A"/>
</dbReference>
<evidence type="ECO:0000256" key="6">
    <source>
        <dbReference type="ARBA" id="ARBA00022825"/>
    </source>
</evidence>
<dbReference type="Pfam" id="PF02897">
    <property type="entry name" value="Peptidase_S9_N"/>
    <property type="match status" value="1"/>
</dbReference>
<keyword evidence="5" id="KW-0378">Hydrolase</keyword>
<dbReference type="PROSITE" id="PS51257">
    <property type="entry name" value="PROKAR_LIPOPROTEIN"/>
    <property type="match status" value="1"/>
</dbReference>
<protein>
    <recommendedName>
        <fullName evidence="3">prolyl oligopeptidase</fullName>
        <ecNumber evidence="3">3.4.21.26</ecNumber>
    </recommendedName>
</protein>
<evidence type="ECO:0000313" key="11">
    <source>
        <dbReference type="EMBL" id="TGY94140.1"/>
    </source>
</evidence>
<keyword evidence="4" id="KW-0645">Protease</keyword>
<feature type="chain" id="PRO_5020215070" description="prolyl oligopeptidase" evidence="8">
    <location>
        <begin position="22"/>
        <end position="760"/>
    </location>
</feature>
<comment type="catalytic activity">
    <reaction evidence="1">
        <text>Hydrolysis of Pro-|-Xaa &gt;&gt; Ala-|-Xaa in oligopeptides.</text>
        <dbReference type="EC" id="3.4.21.26"/>
    </reaction>
</comment>
<dbReference type="GO" id="GO:0004252">
    <property type="term" value="F:serine-type endopeptidase activity"/>
    <property type="evidence" value="ECO:0007669"/>
    <property type="project" value="UniProtKB-EC"/>
</dbReference>
<evidence type="ECO:0000256" key="2">
    <source>
        <dbReference type="ARBA" id="ARBA00005228"/>
    </source>
</evidence>
<evidence type="ECO:0000259" key="9">
    <source>
        <dbReference type="Pfam" id="PF00326"/>
    </source>
</evidence>
<dbReference type="EMBL" id="SRXV01000001">
    <property type="protein sequence ID" value="TGY94140.1"/>
    <property type="molecule type" value="Genomic_DNA"/>
</dbReference>
<dbReference type="Proteomes" id="UP000305451">
    <property type="component" value="Unassembled WGS sequence"/>
</dbReference>
<keyword evidence="8" id="KW-0732">Signal</keyword>
<evidence type="ECO:0000256" key="4">
    <source>
        <dbReference type="ARBA" id="ARBA00022670"/>
    </source>
</evidence>
<feature type="domain" description="Peptidase S9 prolyl oligopeptidase catalytic" evidence="9">
    <location>
        <begin position="519"/>
        <end position="730"/>
    </location>
</feature>
<feature type="region of interest" description="Disordered" evidence="7">
    <location>
        <begin position="740"/>
        <end position="760"/>
    </location>
</feature>
<evidence type="ECO:0000313" key="12">
    <source>
        <dbReference type="Proteomes" id="UP000305451"/>
    </source>
</evidence>
<feature type="compositionally biased region" description="Low complexity" evidence="7">
    <location>
        <begin position="20"/>
        <end position="40"/>
    </location>
</feature>
<feature type="region of interest" description="Disordered" evidence="7">
    <location>
        <begin position="20"/>
        <end position="44"/>
    </location>
</feature>
<dbReference type="InterPro" id="IPR001375">
    <property type="entry name" value="Peptidase_S9_cat"/>
</dbReference>
<dbReference type="FunFam" id="2.130.10.120:FF:000001">
    <property type="entry name" value="Prolyl endopeptidase"/>
    <property type="match status" value="1"/>
</dbReference>
<dbReference type="OrthoDB" id="9801421at2"/>
<dbReference type="InterPro" id="IPR051167">
    <property type="entry name" value="Prolyl_oligopep/macrocyclase"/>
</dbReference>
<dbReference type="InterPro" id="IPR029058">
    <property type="entry name" value="AB_hydrolase_fold"/>
</dbReference>
<sequence>MRLILMSAASALALTACSQPADTGTNETAENTAADASDTAQSEREIDVALDYPETRRVDHTDTYQSAERGEVEVADPYRWLEDDVRENSEVADWVEAQNALTFAYLEEIPGREAIADRMEELYDYERFSLPDKEGGKYFFSRNDGLQDQSVFYVQDNLEGEPRVLIDPNTWSEDGTVALAGAWPSPDGRYLAYSIQDGGSDWRTIEVLDIESGEPVGDRIEWVKFSGVSWAKDGSGFYYSRYPEPEEGEQFTSLNVNQAAYFHEIGTPQSQDREVVSDAENPEIGWGVGETDDGEYLVINSWRGTDGSGISVLDLDTPDAEPVEIFEGFANNHYYIGNEGSRFLFFTDLDAPNGRVVSVDLENPDELTDVIAESEAPIEGVSLVGGHLILERLEDVKSAVGVYTTQGELVREVELPGIGATGGFGGEADDPETFYSFTSFNRPTTIYRYNVETGESEVFREPDLTFNPDDFVVEQVFYESTGGAQIPMFIVHHRDVEPNGEQPTLLYGYGGFAISLTPTFSTSNLQWMEMGGVYAVANLRGGAEYGRDWHDAGRLFNKQNVFDDFANAGEELIDLGWTSPANLAISGRSNGGLLVGAVTNQRPNLFAAALPGVGVMDMLRFNQFTAGRFWVDDYGSPQDPEMFDYLSTYSPYQNIEDGAEYPAIMVTTADTDDRVVPGHSFKYTAALQEADTGDEPALIRIETRAGHGAGTPVSKLIEQKADEWAFIGFHTGVDLDGYAEGRSGGAGTRDDAETGSGGSR</sequence>
<dbReference type="InterPro" id="IPR002471">
    <property type="entry name" value="Pept_S9_AS"/>
</dbReference>
<accession>A0A4S2HDL9</accession>
<feature type="signal peptide" evidence="8">
    <location>
        <begin position="1"/>
        <end position="21"/>
    </location>
</feature>
<dbReference type="GO" id="GO:0070012">
    <property type="term" value="F:oligopeptidase activity"/>
    <property type="evidence" value="ECO:0007669"/>
    <property type="project" value="TreeGrafter"/>
</dbReference>
<gene>
    <name evidence="11" type="ORF">E5162_02340</name>
</gene>
<dbReference type="SUPFAM" id="SSF53474">
    <property type="entry name" value="alpha/beta-Hydrolases"/>
    <property type="match status" value="1"/>
</dbReference>
<evidence type="ECO:0000256" key="7">
    <source>
        <dbReference type="SAM" id="MobiDB-lite"/>
    </source>
</evidence>
<reference evidence="11 12" key="1">
    <citation type="journal article" date="2013" name="Int. J. Syst. Evol. Microbiol.">
        <title>Marinicauda pacifica gen. nov., sp. nov., a prosthecate alphaproteobacterium of the family Hyphomonadaceae isolated from deep seawater.</title>
        <authorList>
            <person name="Zhang X.Y."/>
            <person name="Li G.W."/>
            <person name="Wang C.S."/>
            <person name="Zhang Y.J."/>
            <person name="Xu X.W."/>
            <person name="Li H."/>
            <person name="Liu A."/>
            <person name="Liu C."/>
            <person name="Xie B.B."/>
            <person name="Qin Q.L."/>
            <person name="Xu Z."/>
            <person name="Chen X.L."/>
            <person name="Zhou B.C."/>
            <person name="Zhang Y.Z."/>
        </authorList>
    </citation>
    <scope>NUCLEOTIDE SEQUENCE [LARGE SCALE GENOMIC DNA]</scope>
    <source>
        <strain evidence="11 12">P-1 km-3</strain>
    </source>
</reference>
<dbReference type="GO" id="GO:0006508">
    <property type="term" value="P:proteolysis"/>
    <property type="evidence" value="ECO:0007669"/>
    <property type="project" value="UniProtKB-KW"/>
</dbReference>
<organism evidence="11 12">
    <name type="scientific">Marinicauda pacifica</name>
    <dbReference type="NCBI Taxonomy" id="1133559"/>
    <lineage>
        <taxon>Bacteria</taxon>
        <taxon>Pseudomonadati</taxon>
        <taxon>Pseudomonadota</taxon>
        <taxon>Alphaproteobacteria</taxon>
        <taxon>Maricaulales</taxon>
        <taxon>Maricaulaceae</taxon>
        <taxon>Marinicauda</taxon>
    </lineage>
</organism>
<keyword evidence="12" id="KW-1185">Reference proteome</keyword>
<dbReference type="Gene3D" id="3.40.50.1820">
    <property type="entry name" value="alpha/beta hydrolase"/>
    <property type="match status" value="1"/>
</dbReference>
<dbReference type="Gene3D" id="2.130.10.120">
    <property type="entry name" value="Prolyl oligopeptidase, N-terminal domain"/>
    <property type="match status" value="1"/>
</dbReference>
<evidence type="ECO:0000256" key="5">
    <source>
        <dbReference type="ARBA" id="ARBA00022801"/>
    </source>
</evidence>
<dbReference type="PANTHER" id="PTHR42881">
    <property type="entry name" value="PROLYL ENDOPEPTIDASE"/>
    <property type="match status" value="1"/>
</dbReference>
<dbReference type="GO" id="GO:0005829">
    <property type="term" value="C:cytosol"/>
    <property type="evidence" value="ECO:0007669"/>
    <property type="project" value="TreeGrafter"/>
</dbReference>
<dbReference type="FunFam" id="3.40.50.1820:FF:000005">
    <property type="entry name" value="Prolyl endopeptidase"/>
    <property type="match status" value="1"/>
</dbReference>
<evidence type="ECO:0000259" key="10">
    <source>
        <dbReference type="Pfam" id="PF02897"/>
    </source>
</evidence>
<dbReference type="PRINTS" id="PR00862">
    <property type="entry name" value="PROLIGOPTASE"/>
</dbReference>
<evidence type="ECO:0000256" key="8">
    <source>
        <dbReference type="SAM" id="SignalP"/>
    </source>
</evidence>
<dbReference type="SUPFAM" id="SSF50993">
    <property type="entry name" value="Peptidase/esterase 'gauge' domain"/>
    <property type="match status" value="1"/>
</dbReference>
<dbReference type="InterPro" id="IPR023302">
    <property type="entry name" value="Pept_S9A_N"/>
</dbReference>
<proteinExistence type="inferred from homology"/>